<organism evidence="2 3">
    <name type="scientific">Popillia japonica</name>
    <name type="common">Japanese beetle</name>
    <dbReference type="NCBI Taxonomy" id="7064"/>
    <lineage>
        <taxon>Eukaryota</taxon>
        <taxon>Metazoa</taxon>
        <taxon>Ecdysozoa</taxon>
        <taxon>Arthropoda</taxon>
        <taxon>Hexapoda</taxon>
        <taxon>Insecta</taxon>
        <taxon>Pterygota</taxon>
        <taxon>Neoptera</taxon>
        <taxon>Endopterygota</taxon>
        <taxon>Coleoptera</taxon>
        <taxon>Polyphaga</taxon>
        <taxon>Scarabaeiformia</taxon>
        <taxon>Scarabaeidae</taxon>
        <taxon>Rutelinae</taxon>
        <taxon>Popillia</taxon>
    </lineage>
</organism>
<protein>
    <submittedName>
        <fullName evidence="2">Uncharacterized protein</fullName>
    </submittedName>
</protein>
<gene>
    <name evidence="2" type="ORF">QE152_g23687</name>
</gene>
<name>A0AAW1KGZ2_POPJA</name>
<reference evidence="2 3" key="1">
    <citation type="journal article" date="2024" name="BMC Genomics">
        <title>De novo assembly and annotation of Popillia japonica's genome with initial clues to its potential as an invasive pest.</title>
        <authorList>
            <person name="Cucini C."/>
            <person name="Boschi S."/>
            <person name="Funari R."/>
            <person name="Cardaioli E."/>
            <person name="Iannotti N."/>
            <person name="Marturano G."/>
            <person name="Paoli F."/>
            <person name="Bruttini M."/>
            <person name="Carapelli A."/>
            <person name="Frati F."/>
            <person name="Nardi F."/>
        </authorList>
    </citation>
    <scope>NUCLEOTIDE SEQUENCE [LARGE SCALE GENOMIC DNA]</scope>
    <source>
        <strain evidence="2">DMR45628</strain>
    </source>
</reference>
<dbReference type="AlphaFoldDB" id="A0AAW1KGZ2"/>
<accession>A0AAW1KGZ2</accession>
<dbReference type="Proteomes" id="UP001458880">
    <property type="component" value="Unassembled WGS sequence"/>
</dbReference>
<keyword evidence="3" id="KW-1185">Reference proteome</keyword>
<sequence length="151" mass="17408">MSRHEVQFALYKIHSELDAETVDMVEKAMKELNRIVKIHHAALQGKLDVSQQETPALNNNKINNSQLINKIESNVDIHPKQSSSSEISCPFWVSIKEPDFDKKFQDVRDYDLFEIPKVRELRANTKKNAKNVKAKKQERPPCPTDKPTKKA</sequence>
<feature type="region of interest" description="Disordered" evidence="1">
    <location>
        <begin position="123"/>
        <end position="151"/>
    </location>
</feature>
<feature type="compositionally biased region" description="Basic residues" evidence="1">
    <location>
        <begin position="124"/>
        <end position="136"/>
    </location>
</feature>
<evidence type="ECO:0000313" key="2">
    <source>
        <dbReference type="EMBL" id="KAK9717529.1"/>
    </source>
</evidence>
<evidence type="ECO:0000313" key="3">
    <source>
        <dbReference type="Proteomes" id="UP001458880"/>
    </source>
</evidence>
<dbReference type="EMBL" id="JASPKY010000239">
    <property type="protein sequence ID" value="KAK9717529.1"/>
    <property type="molecule type" value="Genomic_DNA"/>
</dbReference>
<evidence type="ECO:0000256" key="1">
    <source>
        <dbReference type="SAM" id="MobiDB-lite"/>
    </source>
</evidence>
<proteinExistence type="predicted"/>
<comment type="caution">
    <text evidence="2">The sequence shown here is derived from an EMBL/GenBank/DDBJ whole genome shotgun (WGS) entry which is preliminary data.</text>
</comment>